<organism evidence="2 3">
    <name type="scientific">Saltatorellus ferox</name>
    <dbReference type="NCBI Taxonomy" id="2528018"/>
    <lineage>
        <taxon>Bacteria</taxon>
        <taxon>Pseudomonadati</taxon>
        <taxon>Planctomycetota</taxon>
        <taxon>Planctomycetia</taxon>
        <taxon>Planctomycetia incertae sedis</taxon>
        <taxon>Saltatorellus</taxon>
    </lineage>
</organism>
<sequence length="150" mass="16996">MDPLRKVWKKDSRYRLEAYVFLFDALDKTVKSAGRDAETGVSRHVTGQELLEGMRIHAVRTFGPLAAQVWRTWGVKSTMDWGQIVFNLVENELLRRQETDSIEDFKDGYDFEEAFVTSYVPSLPTELGALPRLPIQDDDSADEAGHGAFG</sequence>
<dbReference type="RefSeq" id="WP_145197352.1">
    <property type="nucleotide sequence ID" value="NZ_CP036434.1"/>
</dbReference>
<feature type="region of interest" description="Disordered" evidence="1">
    <location>
        <begin position="130"/>
        <end position="150"/>
    </location>
</feature>
<proteinExistence type="predicted"/>
<evidence type="ECO:0000256" key="1">
    <source>
        <dbReference type="SAM" id="MobiDB-lite"/>
    </source>
</evidence>
<protein>
    <submittedName>
        <fullName evidence="2">Uncharacterized protein</fullName>
    </submittedName>
</protein>
<dbReference type="Proteomes" id="UP000320390">
    <property type="component" value="Chromosome"/>
</dbReference>
<dbReference type="EMBL" id="CP036434">
    <property type="protein sequence ID" value="QDV06836.1"/>
    <property type="molecule type" value="Genomic_DNA"/>
</dbReference>
<evidence type="ECO:0000313" key="2">
    <source>
        <dbReference type="EMBL" id="QDV06836.1"/>
    </source>
</evidence>
<dbReference type="NCBIfam" id="TIGR04138">
    <property type="entry name" value="Plancto_Ver_chp"/>
    <property type="match status" value="1"/>
</dbReference>
<reference evidence="2 3" key="1">
    <citation type="submission" date="2019-02" db="EMBL/GenBank/DDBJ databases">
        <title>Deep-cultivation of Planctomycetes and their phenomic and genomic characterization uncovers novel biology.</title>
        <authorList>
            <person name="Wiegand S."/>
            <person name="Jogler M."/>
            <person name="Boedeker C."/>
            <person name="Pinto D."/>
            <person name="Vollmers J."/>
            <person name="Rivas-Marin E."/>
            <person name="Kohn T."/>
            <person name="Peeters S.H."/>
            <person name="Heuer A."/>
            <person name="Rast P."/>
            <person name="Oberbeckmann S."/>
            <person name="Bunk B."/>
            <person name="Jeske O."/>
            <person name="Meyerdierks A."/>
            <person name="Storesund J.E."/>
            <person name="Kallscheuer N."/>
            <person name="Luecker S."/>
            <person name="Lage O.M."/>
            <person name="Pohl T."/>
            <person name="Merkel B.J."/>
            <person name="Hornburger P."/>
            <person name="Mueller R.-W."/>
            <person name="Bruemmer F."/>
            <person name="Labrenz M."/>
            <person name="Spormann A.M."/>
            <person name="Op den Camp H."/>
            <person name="Overmann J."/>
            <person name="Amann R."/>
            <person name="Jetten M.S.M."/>
            <person name="Mascher T."/>
            <person name="Medema M.H."/>
            <person name="Devos D.P."/>
            <person name="Kaster A.-K."/>
            <person name="Ovreas L."/>
            <person name="Rohde M."/>
            <person name="Galperin M.Y."/>
            <person name="Jogler C."/>
        </authorList>
    </citation>
    <scope>NUCLEOTIDE SEQUENCE [LARGE SCALE GENOMIC DNA]</scope>
    <source>
        <strain evidence="2 3">Poly30</strain>
    </source>
</reference>
<dbReference type="OrthoDB" id="282243at2"/>
<gene>
    <name evidence="2" type="ORF">Poly30_23520</name>
</gene>
<name>A0A518ERX6_9BACT</name>
<dbReference type="AlphaFoldDB" id="A0A518ERX6"/>
<keyword evidence="3" id="KW-1185">Reference proteome</keyword>
<evidence type="ECO:0000313" key="3">
    <source>
        <dbReference type="Proteomes" id="UP000320390"/>
    </source>
</evidence>
<accession>A0A518ERX6</accession>
<dbReference type="InterPro" id="IPR026406">
    <property type="entry name" value="Ver/Plancto_CHP"/>
</dbReference>